<feature type="domain" description="Cupin type-2" evidence="1">
    <location>
        <begin position="56"/>
        <end position="118"/>
    </location>
</feature>
<keyword evidence="3" id="KW-1185">Reference proteome</keyword>
<dbReference type="PANTHER" id="PTHR36440:SF1">
    <property type="entry name" value="PUTATIVE (AFU_ORTHOLOGUE AFUA_8G07350)-RELATED"/>
    <property type="match status" value="1"/>
</dbReference>
<evidence type="ECO:0000313" key="3">
    <source>
        <dbReference type="Proteomes" id="UP000295198"/>
    </source>
</evidence>
<dbReference type="InterPro" id="IPR011051">
    <property type="entry name" value="RmlC_Cupin_sf"/>
</dbReference>
<protein>
    <submittedName>
        <fullName evidence="2">Cupin domain-containing protein</fullName>
    </submittedName>
</protein>
<proteinExistence type="predicted"/>
<dbReference type="PANTHER" id="PTHR36440">
    <property type="entry name" value="PUTATIVE (AFU_ORTHOLOGUE AFUA_8G07350)-RELATED"/>
    <property type="match status" value="1"/>
</dbReference>
<dbReference type="EMBL" id="SDKM01000018">
    <property type="protein sequence ID" value="RYP85265.1"/>
    <property type="molecule type" value="Genomic_DNA"/>
</dbReference>
<name>A0A4Q4ZCE9_9ACTN</name>
<evidence type="ECO:0000313" key="2">
    <source>
        <dbReference type="EMBL" id="RYP85265.1"/>
    </source>
</evidence>
<dbReference type="AlphaFoldDB" id="A0A4Q4ZCE9"/>
<dbReference type="Pfam" id="PF07883">
    <property type="entry name" value="Cupin_2"/>
    <property type="match status" value="1"/>
</dbReference>
<gene>
    <name evidence="2" type="ORF">EKO23_13515</name>
</gene>
<dbReference type="OrthoDB" id="9791637at2"/>
<organism evidence="2 3">
    <name type="scientific">Nocardioides guangzhouensis</name>
    <dbReference type="NCBI Taxonomy" id="2497878"/>
    <lineage>
        <taxon>Bacteria</taxon>
        <taxon>Bacillati</taxon>
        <taxon>Actinomycetota</taxon>
        <taxon>Actinomycetes</taxon>
        <taxon>Propionibacteriales</taxon>
        <taxon>Nocardioidaceae</taxon>
        <taxon>Nocardioides</taxon>
    </lineage>
</organism>
<reference evidence="2 3" key="1">
    <citation type="submission" date="2019-01" db="EMBL/GenBank/DDBJ databases">
        <title>Nocardioides guangzhouensis sp. nov., an actinobacterium isolated from soil.</title>
        <authorList>
            <person name="Fu Y."/>
            <person name="Cai Y."/>
            <person name="Lin Z."/>
            <person name="Chen P."/>
        </authorList>
    </citation>
    <scope>NUCLEOTIDE SEQUENCE [LARGE SCALE GENOMIC DNA]</scope>
    <source>
        <strain evidence="2 3">130</strain>
    </source>
</reference>
<dbReference type="SUPFAM" id="SSF51182">
    <property type="entry name" value="RmlC-like cupins"/>
    <property type="match status" value="1"/>
</dbReference>
<sequence>MTNTTIQTTVPRVLTRRDARRADFPDPALPTIDVRVDAADRAGFSLLEYAVPAGFTPPPTLHRHTQEGAVLYLLEGELHYWFEDGDHRVGPGDVVHLPAGAWFRWANESDHPARMLAMFSPAGFEEFFVDLVAATTTSGGDRVALGRVIGQLRAAYGDEDHPGQA</sequence>
<dbReference type="InterPro" id="IPR053146">
    <property type="entry name" value="QDO-like"/>
</dbReference>
<dbReference type="Gene3D" id="2.60.120.10">
    <property type="entry name" value="Jelly Rolls"/>
    <property type="match status" value="1"/>
</dbReference>
<dbReference type="Proteomes" id="UP000295198">
    <property type="component" value="Unassembled WGS sequence"/>
</dbReference>
<dbReference type="InterPro" id="IPR013096">
    <property type="entry name" value="Cupin_2"/>
</dbReference>
<comment type="caution">
    <text evidence="2">The sequence shown here is derived from an EMBL/GenBank/DDBJ whole genome shotgun (WGS) entry which is preliminary data.</text>
</comment>
<dbReference type="InterPro" id="IPR014710">
    <property type="entry name" value="RmlC-like_jellyroll"/>
</dbReference>
<evidence type="ECO:0000259" key="1">
    <source>
        <dbReference type="Pfam" id="PF07883"/>
    </source>
</evidence>
<accession>A0A4Q4ZCE9</accession>
<dbReference type="RefSeq" id="WP_134718136.1">
    <property type="nucleotide sequence ID" value="NZ_SDKM01000018.1"/>
</dbReference>